<evidence type="ECO:0000256" key="8">
    <source>
        <dbReference type="ARBA" id="ARBA00022989"/>
    </source>
</evidence>
<dbReference type="PANTHER" id="PTHR10485">
    <property type="entry name" value="MITOCHONDRIAL IMPORT INNER MEMBRANE TRANSLOCASE SUBUNIT TIM-17"/>
    <property type="match status" value="1"/>
</dbReference>
<evidence type="ECO:0000256" key="12">
    <source>
        <dbReference type="SAM" id="Phobius"/>
    </source>
</evidence>
<evidence type="ECO:0000256" key="11">
    <source>
        <dbReference type="ARBA" id="ARBA00023136"/>
    </source>
</evidence>
<accession>A0A1I7Z1A9</accession>
<reference evidence="14" key="1">
    <citation type="submission" date="2016-11" db="UniProtKB">
        <authorList>
            <consortium name="WormBaseParasite"/>
        </authorList>
    </citation>
    <scope>IDENTIFICATION</scope>
</reference>
<dbReference type="AlphaFoldDB" id="A0A1I7Z1A9"/>
<keyword evidence="9" id="KW-0811">Translocation</keyword>
<feature type="transmembrane region" description="Helical" evidence="12">
    <location>
        <begin position="20"/>
        <end position="41"/>
    </location>
</feature>
<dbReference type="Proteomes" id="UP000095287">
    <property type="component" value="Unplaced"/>
</dbReference>
<evidence type="ECO:0000256" key="3">
    <source>
        <dbReference type="ARBA" id="ARBA00008444"/>
    </source>
</evidence>
<evidence type="ECO:0000256" key="5">
    <source>
        <dbReference type="ARBA" id="ARBA00022692"/>
    </source>
</evidence>
<keyword evidence="10" id="KW-0496">Mitochondrion</keyword>
<organism evidence="13 14">
    <name type="scientific">Steinernema glaseri</name>
    <dbReference type="NCBI Taxonomy" id="37863"/>
    <lineage>
        <taxon>Eukaryota</taxon>
        <taxon>Metazoa</taxon>
        <taxon>Ecdysozoa</taxon>
        <taxon>Nematoda</taxon>
        <taxon>Chromadorea</taxon>
        <taxon>Rhabditida</taxon>
        <taxon>Tylenchina</taxon>
        <taxon>Panagrolaimomorpha</taxon>
        <taxon>Strongyloidoidea</taxon>
        <taxon>Steinernematidae</taxon>
        <taxon>Steinernema</taxon>
    </lineage>
</organism>
<keyword evidence="13" id="KW-1185">Reference proteome</keyword>
<dbReference type="GO" id="GO:0030150">
    <property type="term" value="P:protein import into mitochondrial matrix"/>
    <property type="evidence" value="ECO:0007669"/>
    <property type="project" value="TreeGrafter"/>
</dbReference>
<sequence>MDEYSKEPCPYRIADDVGAAFAVGLIGSSLFQSVTGFRTSAKGQKLKGALREVRFRSPATAVQFAAWSVPNSRVLHDRSGLMAVRSGPRMMAASAALGGFIFSMLEAANLISTRWMSKPLKAQQPELEDPRNLPSKSPWIEDMGHNKVFVDRGLRAEGSKTLRIDDIGHNKDTAPFGPPL</sequence>
<dbReference type="WBParaSite" id="L893_g21834.t1">
    <property type="protein sequence ID" value="L893_g21834.t1"/>
    <property type="gene ID" value="L893_g21834"/>
</dbReference>
<evidence type="ECO:0000256" key="4">
    <source>
        <dbReference type="ARBA" id="ARBA00022448"/>
    </source>
</evidence>
<dbReference type="GO" id="GO:0005744">
    <property type="term" value="C:TIM23 mitochondrial import inner membrane translocase complex"/>
    <property type="evidence" value="ECO:0007669"/>
    <property type="project" value="TreeGrafter"/>
</dbReference>
<proteinExistence type="inferred from homology"/>
<comment type="similarity">
    <text evidence="3">Belongs to the Tim17/Tim22/Tim23 family.</text>
</comment>
<keyword evidence="11 12" id="KW-0472">Membrane</keyword>
<evidence type="ECO:0000256" key="7">
    <source>
        <dbReference type="ARBA" id="ARBA00022927"/>
    </source>
</evidence>
<evidence type="ECO:0000256" key="9">
    <source>
        <dbReference type="ARBA" id="ARBA00023010"/>
    </source>
</evidence>
<name>A0A1I7Z1A9_9BILA</name>
<evidence type="ECO:0000256" key="2">
    <source>
        <dbReference type="ARBA" id="ARBA00004448"/>
    </source>
</evidence>
<keyword evidence="5 12" id="KW-0812">Transmembrane</keyword>
<keyword evidence="7" id="KW-0653">Protein transport</keyword>
<evidence type="ECO:0000313" key="14">
    <source>
        <dbReference type="WBParaSite" id="L893_g21834.t1"/>
    </source>
</evidence>
<evidence type="ECO:0000256" key="1">
    <source>
        <dbReference type="ARBA" id="ARBA00002959"/>
    </source>
</evidence>
<dbReference type="GO" id="GO:0008320">
    <property type="term" value="F:protein transmembrane transporter activity"/>
    <property type="evidence" value="ECO:0007669"/>
    <property type="project" value="TreeGrafter"/>
</dbReference>
<protein>
    <submittedName>
        <fullName evidence="14">Transmembrane protein</fullName>
    </submittedName>
</protein>
<keyword evidence="4" id="KW-0813">Transport</keyword>
<dbReference type="PANTHER" id="PTHR10485:SF0">
    <property type="entry name" value="AT05822P-RELATED"/>
    <property type="match status" value="1"/>
</dbReference>
<feature type="transmembrane region" description="Helical" evidence="12">
    <location>
        <begin position="90"/>
        <end position="111"/>
    </location>
</feature>
<keyword evidence="6" id="KW-0999">Mitochondrion inner membrane</keyword>
<evidence type="ECO:0000256" key="10">
    <source>
        <dbReference type="ARBA" id="ARBA00023128"/>
    </source>
</evidence>
<comment type="subcellular location">
    <subcellularLocation>
        <location evidence="2">Mitochondrion inner membrane</location>
        <topology evidence="2">Multi-pass membrane protein</topology>
    </subcellularLocation>
</comment>
<evidence type="ECO:0000313" key="13">
    <source>
        <dbReference type="Proteomes" id="UP000095287"/>
    </source>
</evidence>
<evidence type="ECO:0000256" key="6">
    <source>
        <dbReference type="ARBA" id="ARBA00022792"/>
    </source>
</evidence>
<keyword evidence="8 12" id="KW-1133">Transmembrane helix</keyword>
<comment type="function">
    <text evidence="1">Essential component of the TIM23 complex, a complex that mediates the translocation of transit peptide-containing proteins across the mitochondrial inner membrane.</text>
</comment>